<dbReference type="Proteomes" id="UP000028715">
    <property type="component" value="Unassembled WGS sequence"/>
</dbReference>
<reference evidence="1 2" key="1">
    <citation type="submission" date="2014-07" db="EMBL/GenBank/DDBJ databases">
        <title>Genome of Flavobacterium reichenbachii LMG 25512.</title>
        <authorList>
            <person name="Stropko S.J."/>
            <person name="Pipes S.E."/>
            <person name="Newman J.D."/>
        </authorList>
    </citation>
    <scope>NUCLEOTIDE SEQUENCE [LARGE SCALE GENOMIC DNA]</scope>
    <source>
        <strain evidence="1 2">LMG 25512</strain>
    </source>
</reference>
<sequence>MIPLKKDFESIKYCHLTIQKKFVEFLLTEMTNPDYDSLDNEVISKKLNFINELIPLYFEIINQKFKSIEKIESLFYQYYNTTSVFKTIIESTFVNTFSKFSKIAISWDYELDIEPIERYIRIVDKIPFTFPSNNDSLKRERYSNTSDNIFNGLSQEYNSLILERDNPNILSVGISNSYANINLPKVYDIIFDTRDLSKFIEQKTIVKCAYNYRVLFHMDLWRGHHSHCLIEVIGDIPEIFDELPQNGTKEHKGIGLCTKYDWEFIKERNQSLLFF</sequence>
<dbReference type="RefSeq" id="WP_035682670.1">
    <property type="nucleotide sequence ID" value="NZ_JPRL01000001.1"/>
</dbReference>
<evidence type="ECO:0000313" key="2">
    <source>
        <dbReference type="Proteomes" id="UP000028715"/>
    </source>
</evidence>
<dbReference type="OrthoDB" id="1428351at2"/>
<evidence type="ECO:0000313" key="1">
    <source>
        <dbReference type="EMBL" id="KFF05355.1"/>
    </source>
</evidence>
<name>A0A085ZLP1_9FLAO</name>
<proteinExistence type="predicted"/>
<dbReference type="EMBL" id="JPRL01000001">
    <property type="protein sequence ID" value="KFF05355.1"/>
    <property type="molecule type" value="Genomic_DNA"/>
</dbReference>
<organism evidence="1 2">
    <name type="scientific">Flavobacterium reichenbachii</name>
    <dbReference type="NCBI Taxonomy" id="362418"/>
    <lineage>
        <taxon>Bacteria</taxon>
        <taxon>Pseudomonadati</taxon>
        <taxon>Bacteroidota</taxon>
        <taxon>Flavobacteriia</taxon>
        <taxon>Flavobacteriales</taxon>
        <taxon>Flavobacteriaceae</taxon>
        <taxon>Flavobacterium</taxon>
    </lineage>
</organism>
<accession>A0A085ZLP1</accession>
<gene>
    <name evidence="1" type="ORF">IW19_07340</name>
</gene>
<comment type="caution">
    <text evidence="1">The sequence shown here is derived from an EMBL/GenBank/DDBJ whole genome shotgun (WGS) entry which is preliminary data.</text>
</comment>
<protein>
    <submittedName>
        <fullName evidence="1">Uncharacterized protein</fullName>
    </submittedName>
</protein>
<keyword evidence="2" id="KW-1185">Reference proteome</keyword>
<dbReference type="AlphaFoldDB" id="A0A085ZLP1"/>